<evidence type="ECO:0000313" key="1">
    <source>
        <dbReference type="EMBL" id="MBO0334585.1"/>
    </source>
</evidence>
<organism evidence="1 2">
    <name type="scientific">Sneathiella sedimenti</name>
    <dbReference type="NCBI Taxonomy" id="2816034"/>
    <lineage>
        <taxon>Bacteria</taxon>
        <taxon>Pseudomonadati</taxon>
        <taxon>Pseudomonadota</taxon>
        <taxon>Alphaproteobacteria</taxon>
        <taxon>Sneathiellales</taxon>
        <taxon>Sneathiellaceae</taxon>
        <taxon>Sneathiella</taxon>
    </lineage>
</organism>
<reference evidence="1 2" key="1">
    <citation type="submission" date="2021-03" db="EMBL/GenBank/DDBJ databases">
        <title>Sneathiella sp. CAU 1612 isolated from Kang Won-do.</title>
        <authorList>
            <person name="Kim W."/>
        </authorList>
    </citation>
    <scope>NUCLEOTIDE SEQUENCE [LARGE SCALE GENOMIC DNA]</scope>
    <source>
        <strain evidence="1 2">CAU 1612</strain>
    </source>
</reference>
<dbReference type="Proteomes" id="UP000664761">
    <property type="component" value="Unassembled WGS sequence"/>
</dbReference>
<evidence type="ECO:0000313" key="2">
    <source>
        <dbReference type="Proteomes" id="UP000664761"/>
    </source>
</evidence>
<gene>
    <name evidence="1" type="ORF">J0X12_13230</name>
</gene>
<dbReference type="EMBL" id="JAFLNC010000004">
    <property type="protein sequence ID" value="MBO0334585.1"/>
    <property type="molecule type" value="Genomic_DNA"/>
</dbReference>
<keyword evidence="2" id="KW-1185">Reference proteome</keyword>
<sequence length="67" mass="7347">MGAFVTIGDMLQALCLAVAGLAFLVTLATIITALTPTRWEEEPIDRFFRMLNLIAGNVGHNRNADDR</sequence>
<comment type="caution">
    <text evidence="1">The sequence shown here is derived from an EMBL/GenBank/DDBJ whole genome shotgun (WGS) entry which is preliminary data.</text>
</comment>
<protein>
    <submittedName>
        <fullName evidence="1">Uncharacterized protein</fullName>
    </submittedName>
</protein>
<proteinExistence type="predicted"/>
<dbReference type="RefSeq" id="WP_207046551.1">
    <property type="nucleotide sequence ID" value="NZ_JAFLNC010000004.1"/>
</dbReference>
<accession>A0ABS3F7V0</accession>
<name>A0ABS3F7V0_9PROT</name>